<dbReference type="Pfam" id="PF13469">
    <property type="entry name" value="Sulfotransfer_3"/>
    <property type="match status" value="1"/>
</dbReference>
<accession>A0A438AE39</accession>
<dbReference type="InterPro" id="IPR027417">
    <property type="entry name" value="P-loop_NTPase"/>
</dbReference>
<organism evidence="2 3">
    <name type="scientific">Mesobaculum littorinae</name>
    <dbReference type="NCBI Taxonomy" id="2486419"/>
    <lineage>
        <taxon>Bacteria</taxon>
        <taxon>Pseudomonadati</taxon>
        <taxon>Pseudomonadota</taxon>
        <taxon>Alphaproteobacteria</taxon>
        <taxon>Rhodobacterales</taxon>
        <taxon>Roseobacteraceae</taxon>
        <taxon>Mesobaculum</taxon>
    </lineage>
</organism>
<dbReference type="SUPFAM" id="SSF52540">
    <property type="entry name" value="P-loop containing nucleoside triphosphate hydrolases"/>
    <property type="match status" value="1"/>
</dbReference>
<name>A0A438AE39_9RHOB</name>
<dbReference type="Gene3D" id="3.40.50.300">
    <property type="entry name" value="P-loop containing nucleotide triphosphate hydrolases"/>
    <property type="match status" value="1"/>
</dbReference>
<reference evidence="2 3" key="1">
    <citation type="submission" date="2018-11" db="EMBL/GenBank/DDBJ databases">
        <title>Mesobaculum littorinae gen. nov., sp. nov., isolated from Littorina scabra that represents a novel genus of the order Rhodobacteraceae.</title>
        <authorList>
            <person name="Li F."/>
        </authorList>
    </citation>
    <scope>NUCLEOTIDE SEQUENCE [LARGE SCALE GENOMIC DNA]</scope>
    <source>
        <strain evidence="2 3">M0103</strain>
    </source>
</reference>
<dbReference type="GO" id="GO:0008146">
    <property type="term" value="F:sulfotransferase activity"/>
    <property type="evidence" value="ECO:0007669"/>
    <property type="project" value="InterPro"/>
</dbReference>
<dbReference type="PANTHER" id="PTHR10605">
    <property type="entry name" value="HEPARAN SULFATE SULFOTRANSFERASE"/>
    <property type="match status" value="1"/>
</dbReference>
<dbReference type="Proteomes" id="UP000285908">
    <property type="component" value="Unassembled WGS sequence"/>
</dbReference>
<evidence type="ECO:0000313" key="2">
    <source>
        <dbReference type="EMBL" id="RVV96949.1"/>
    </source>
</evidence>
<dbReference type="RefSeq" id="WP_127907743.1">
    <property type="nucleotide sequence ID" value="NZ_RQXX01000007.1"/>
</dbReference>
<dbReference type="AlphaFoldDB" id="A0A438AE39"/>
<dbReference type="EMBL" id="RQXX01000007">
    <property type="protein sequence ID" value="RVV96949.1"/>
    <property type="molecule type" value="Genomic_DNA"/>
</dbReference>
<dbReference type="OrthoDB" id="981508at2"/>
<protein>
    <submittedName>
        <fullName evidence="2">Sulfotransferase</fullName>
    </submittedName>
</protein>
<dbReference type="PANTHER" id="PTHR10605:SF56">
    <property type="entry name" value="BIFUNCTIONAL HEPARAN SULFATE N-DEACETYLASE_N-SULFOTRANSFERASE"/>
    <property type="match status" value="1"/>
</dbReference>
<keyword evidence="1 2" id="KW-0808">Transferase</keyword>
<evidence type="ECO:0000256" key="1">
    <source>
        <dbReference type="ARBA" id="ARBA00022679"/>
    </source>
</evidence>
<evidence type="ECO:0000313" key="3">
    <source>
        <dbReference type="Proteomes" id="UP000285908"/>
    </source>
</evidence>
<proteinExistence type="predicted"/>
<comment type="caution">
    <text evidence="2">The sequence shown here is derived from an EMBL/GenBank/DDBJ whole genome shotgun (WGS) entry which is preliminary data.</text>
</comment>
<dbReference type="InterPro" id="IPR037359">
    <property type="entry name" value="NST/OST"/>
</dbReference>
<gene>
    <name evidence="2" type="ORF">EKE94_16555</name>
</gene>
<sequence length="289" mass="32530">MTDPVVMFCTGATKAGTSWLHEVLSDHPECHFRSVKELHYFDALEHDQREGQAAQIRKHTDILRGRLEDAPAARLADIARRIADREAWLPVIERGNLQAYTGYLTDGVGKARVVGDVTPAYALLPERRLREMAAIAPDVRFVYLLRDPVARLWSHVRMIATRRGGGALDPKRARNVLRRTLGGEETEIAVRGDYAAALTRLDAAVSPQRRLVLFYEDAVAPGGLDPLCDFLGIGRVQGSDRRVHAGTRLDMTDEQRDKARDWLAPQYDFVARRMGRLPDAWENSRGRRS</sequence>
<keyword evidence="3" id="KW-1185">Reference proteome</keyword>